<dbReference type="InterPro" id="IPR007343">
    <property type="entry name" value="Uncharacterised_pept_Zn_put"/>
</dbReference>
<accession>A0A4R6UTM4</accession>
<dbReference type="RefSeq" id="WP_133742450.1">
    <property type="nucleotide sequence ID" value="NZ_SNYN01000015.1"/>
</dbReference>
<dbReference type="Pfam" id="PF04228">
    <property type="entry name" value="Zn_peptidase"/>
    <property type="match status" value="1"/>
</dbReference>
<evidence type="ECO:0000256" key="3">
    <source>
        <dbReference type="ARBA" id="ARBA00022989"/>
    </source>
</evidence>
<dbReference type="OrthoDB" id="9774900at2"/>
<dbReference type="GO" id="GO:0016020">
    <property type="term" value="C:membrane"/>
    <property type="evidence" value="ECO:0007669"/>
    <property type="project" value="UniProtKB-SubCell"/>
</dbReference>
<reference evidence="5 6" key="1">
    <citation type="submission" date="2019-03" db="EMBL/GenBank/DDBJ databases">
        <title>Genomic Encyclopedia of Type Strains, Phase IV (KMG-IV): sequencing the most valuable type-strain genomes for metagenomic binning, comparative biology and taxonomic classification.</title>
        <authorList>
            <person name="Goeker M."/>
        </authorList>
    </citation>
    <scope>NUCLEOTIDE SEQUENCE [LARGE SCALE GENOMIC DNA]</scope>
    <source>
        <strain evidence="5 6">DSM 46770</strain>
    </source>
</reference>
<dbReference type="Proteomes" id="UP000295281">
    <property type="component" value="Unassembled WGS sequence"/>
</dbReference>
<proteinExistence type="predicted"/>
<dbReference type="PANTHER" id="PTHR30168:SF0">
    <property type="entry name" value="INNER MEMBRANE PROTEIN"/>
    <property type="match status" value="1"/>
</dbReference>
<organism evidence="5 6">
    <name type="scientific">Actinorugispora endophytica</name>
    <dbReference type="NCBI Taxonomy" id="1605990"/>
    <lineage>
        <taxon>Bacteria</taxon>
        <taxon>Bacillati</taxon>
        <taxon>Actinomycetota</taxon>
        <taxon>Actinomycetes</taxon>
        <taxon>Streptosporangiales</taxon>
        <taxon>Nocardiopsidaceae</taxon>
        <taxon>Actinorugispora</taxon>
    </lineage>
</organism>
<comment type="caution">
    <text evidence="5">The sequence shown here is derived from an EMBL/GenBank/DDBJ whole genome shotgun (WGS) entry which is preliminary data.</text>
</comment>
<evidence type="ECO:0000313" key="5">
    <source>
        <dbReference type="EMBL" id="TDQ49606.1"/>
    </source>
</evidence>
<protein>
    <recommendedName>
        <fullName evidence="7">Metalloprotease</fullName>
    </recommendedName>
</protein>
<keyword evidence="4" id="KW-0472">Membrane</keyword>
<dbReference type="PANTHER" id="PTHR30168">
    <property type="entry name" value="PUTATIVE MEMBRANE PROTEIN YPFJ"/>
    <property type="match status" value="1"/>
</dbReference>
<keyword evidence="6" id="KW-1185">Reference proteome</keyword>
<evidence type="ECO:0008006" key="7">
    <source>
        <dbReference type="Google" id="ProtNLM"/>
    </source>
</evidence>
<gene>
    <name evidence="5" type="ORF">EV190_11556</name>
</gene>
<keyword evidence="2" id="KW-0812">Transmembrane</keyword>
<evidence type="ECO:0000256" key="1">
    <source>
        <dbReference type="ARBA" id="ARBA00004167"/>
    </source>
</evidence>
<evidence type="ECO:0000313" key="6">
    <source>
        <dbReference type="Proteomes" id="UP000295281"/>
    </source>
</evidence>
<comment type="subcellular location">
    <subcellularLocation>
        <location evidence="1">Membrane</location>
        <topology evidence="1">Single-pass membrane protein</topology>
    </subcellularLocation>
</comment>
<evidence type="ECO:0000256" key="2">
    <source>
        <dbReference type="ARBA" id="ARBA00022692"/>
    </source>
</evidence>
<sequence length="274" mass="29635">MVALGLCVALVALNLQGGGPASGKPDRDVLYDDSWFQAAEGIEVGADTHPMYDLAAPAQIPCDIPAFDASSASEWETFTDAVGPCLNDMWLPRLREMGLRPEEPHYVVKDELPRDLRGESAEEGVTLAYYMEHDLSITVLVPSVKQLLPYPNMEDERIWFALLAHEYGHHVQGEAGLLDAAYSLEADADTESEELAVGRQIELQAECFAGVGIAGVEGHGAGDVTFVNQNFNGDSGDSDSHGSTDNRVHWFYEGARGDTLQGCNTFGADSSLTR</sequence>
<evidence type="ECO:0000256" key="4">
    <source>
        <dbReference type="ARBA" id="ARBA00023136"/>
    </source>
</evidence>
<keyword evidence="3" id="KW-1133">Transmembrane helix</keyword>
<name>A0A4R6UTM4_9ACTN</name>
<dbReference type="AlphaFoldDB" id="A0A4R6UTM4"/>
<dbReference type="EMBL" id="SNYN01000015">
    <property type="protein sequence ID" value="TDQ49606.1"/>
    <property type="molecule type" value="Genomic_DNA"/>
</dbReference>